<comment type="caution">
    <text evidence="3">The sequence shown here is derived from an EMBL/GenBank/DDBJ whole genome shotgun (WGS) entry which is preliminary data.</text>
</comment>
<feature type="transmembrane region" description="Helical" evidence="2">
    <location>
        <begin position="125"/>
        <end position="148"/>
    </location>
</feature>
<dbReference type="InterPro" id="IPR007404">
    <property type="entry name" value="YdjM-like"/>
</dbReference>
<keyword evidence="3" id="KW-0378">Hydrolase</keyword>
<accession>A0A5C9A461</accession>
<feature type="transmembrane region" description="Helical" evidence="2">
    <location>
        <begin position="63"/>
        <end position="81"/>
    </location>
</feature>
<dbReference type="RefSeq" id="WP_148067578.1">
    <property type="nucleotide sequence ID" value="NZ_VRZA01000002.1"/>
</dbReference>
<dbReference type="EMBL" id="VRZA01000002">
    <property type="protein sequence ID" value="TXS95663.1"/>
    <property type="molecule type" value="Genomic_DNA"/>
</dbReference>
<dbReference type="InterPro" id="IPR053170">
    <property type="entry name" value="Transcription_regulator"/>
</dbReference>
<evidence type="ECO:0000313" key="3">
    <source>
        <dbReference type="EMBL" id="TXS95663.1"/>
    </source>
</evidence>
<feature type="transmembrane region" description="Helical" evidence="2">
    <location>
        <begin position="93"/>
        <end position="113"/>
    </location>
</feature>
<reference evidence="3 4" key="1">
    <citation type="submission" date="2019-08" db="EMBL/GenBank/DDBJ databases">
        <title>Parahaliea maris sp. nov., isolated from the surface seawater.</title>
        <authorList>
            <person name="Liu Y."/>
        </authorList>
    </citation>
    <scope>NUCLEOTIDE SEQUENCE [LARGE SCALE GENOMIC DNA]</scope>
    <source>
        <strain evidence="3 4">HSLHS9</strain>
    </source>
</reference>
<evidence type="ECO:0000256" key="2">
    <source>
        <dbReference type="SAM" id="Phobius"/>
    </source>
</evidence>
<dbReference type="AlphaFoldDB" id="A0A5C9A461"/>
<protein>
    <submittedName>
        <fullName evidence="3">Metal-dependent hydrolase</fullName>
    </submittedName>
</protein>
<dbReference type="PANTHER" id="PTHR40031:SF1">
    <property type="entry name" value="MEMBRANE-BOUND METAL-DEPENDENT HYDROLASE"/>
    <property type="match status" value="1"/>
</dbReference>
<feature type="region of interest" description="Disordered" evidence="1">
    <location>
        <begin position="341"/>
        <end position="373"/>
    </location>
</feature>
<keyword evidence="4" id="KW-1185">Reference proteome</keyword>
<dbReference type="Pfam" id="PF04307">
    <property type="entry name" value="YdjM"/>
    <property type="match status" value="1"/>
</dbReference>
<organism evidence="3 4">
    <name type="scientific">Parahaliea maris</name>
    <dbReference type="NCBI Taxonomy" id="2716870"/>
    <lineage>
        <taxon>Bacteria</taxon>
        <taxon>Pseudomonadati</taxon>
        <taxon>Pseudomonadota</taxon>
        <taxon>Gammaproteobacteria</taxon>
        <taxon>Cellvibrionales</taxon>
        <taxon>Halieaceae</taxon>
        <taxon>Parahaliea</taxon>
    </lineage>
</organism>
<dbReference type="GO" id="GO:0016787">
    <property type="term" value="F:hydrolase activity"/>
    <property type="evidence" value="ECO:0007669"/>
    <property type="project" value="UniProtKB-KW"/>
</dbReference>
<keyword evidence="2" id="KW-1133">Transmembrane helix</keyword>
<dbReference type="Proteomes" id="UP000321039">
    <property type="component" value="Unassembled WGS sequence"/>
</dbReference>
<keyword evidence="2" id="KW-0812">Transmembrane</keyword>
<proteinExistence type="predicted"/>
<gene>
    <name evidence="3" type="ORF">FV139_07280</name>
</gene>
<feature type="transmembrane region" description="Helical" evidence="2">
    <location>
        <begin position="155"/>
        <end position="173"/>
    </location>
</feature>
<dbReference type="PANTHER" id="PTHR40031">
    <property type="entry name" value="HYPOTHETICAL MEMBRANE SPANNING PROTEIN"/>
    <property type="match status" value="1"/>
</dbReference>
<keyword evidence="2" id="KW-0472">Membrane</keyword>
<evidence type="ECO:0000313" key="4">
    <source>
        <dbReference type="Proteomes" id="UP000321039"/>
    </source>
</evidence>
<name>A0A5C9A461_9GAMM</name>
<evidence type="ECO:0000256" key="1">
    <source>
        <dbReference type="SAM" id="MobiDB-lite"/>
    </source>
</evidence>
<sequence length="373" mass="40418">MDPLSQGVLGAALPQASARRREAATAGLLGFLAGMAPDLDVLIRSSEDPLLFLEYHRQFTHSLLFIPLGGLLCALVLHGVIGKRRGFGFGRTLAFCTLGYATHALLDVCTTYGTMLFWPFSDMRIAWNTVSIIDPLFTVPILLLVVMGGLRKQPVLARYALVWALAYLGMGLWQRNEAIAIGEQLAASRGHEPVRLEAKPSFGNILVWKVVYQTESEFYVDAVRTGFSPRIYPGDSVPVLNPARDLPWLEPGSQQAADVDRFSWFSNGYVALDPRHADRVIDIRYSLLPNEIAPLWSIQLDPAAGDASHVGYITHRDGGGRQGNALWAMLSGNPELGDPLSALADRRISAGQDGLGSGQGRASADGGTLAPQD</sequence>